<evidence type="ECO:0000313" key="2">
    <source>
        <dbReference type="Proteomes" id="UP000565576"/>
    </source>
</evidence>
<dbReference type="AlphaFoldDB" id="A0A7X0MDZ5"/>
<protein>
    <submittedName>
        <fullName evidence="1">Uncharacterized protein</fullName>
    </submittedName>
</protein>
<accession>A0A7X0MDZ5</accession>
<evidence type="ECO:0000313" key="1">
    <source>
        <dbReference type="EMBL" id="MBB6486951.1"/>
    </source>
</evidence>
<name>A0A7X0MDZ5_9HYPH</name>
<gene>
    <name evidence="1" type="ORF">GGD46_004250</name>
</gene>
<organism evidence="1 2">
    <name type="scientific">Rhizobium lusitanum</name>
    <dbReference type="NCBI Taxonomy" id="293958"/>
    <lineage>
        <taxon>Bacteria</taxon>
        <taxon>Pseudomonadati</taxon>
        <taxon>Pseudomonadota</taxon>
        <taxon>Alphaproteobacteria</taxon>
        <taxon>Hyphomicrobiales</taxon>
        <taxon>Rhizobiaceae</taxon>
        <taxon>Rhizobium/Agrobacterium group</taxon>
        <taxon>Rhizobium</taxon>
    </lineage>
</organism>
<proteinExistence type="predicted"/>
<reference evidence="1 2" key="1">
    <citation type="submission" date="2020-08" db="EMBL/GenBank/DDBJ databases">
        <title>Genomic Encyclopedia of Type Strains, Phase IV (KMG-V): Genome sequencing to study the core and pangenomes of soil and plant-associated prokaryotes.</title>
        <authorList>
            <person name="Whitman W."/>
        </authorList>
    </citation>
    <scope>NUCLEOTIDE SEQUENCE [LARGE SCALE GENOMIC DNA]</scope>
    <source>
        <strain evidence="1 2">SEMIA 4060</strain>
    </source>
</reference>
<sequence>MAYGVPCRTFNIVDSFNDHIQAHPYVLLPSLQDKLVQSP</sequence>
<dbReference type="Proteomes" id="UP000565576">
    <property type="component" value="Unassembled WGS sequence"/>
</dbReference>
<dbReference type="EMBL" id="JACHBG010000010">
    <property type="protein sequence ID" value="MBB6486951.1"/>
    <property type="molecule type" value="Genomic_DNA"/>
</dbReference>
<comment type="caution">
    <text evidence="1">The sequence shown here is derived from an EMBL/GenBank/DDBJ whole genome shotgun (WGS) entry which is preliminary data.</text>
</comment>